<dbReference type="AlphaFoldDB" id="A0A7R8WJT5"/>
<accession>A0A7R8WJT5</accession>
<protein>
    <submittedName>
        <fullName evidence="1">Uncharacterized protein</fullName>
    </submittedName>
</protein>
<gene>
    <name evidence="1" type="ORF">CTOB1V02_LOCUS10888</name>
</gene>
<sequence>MDHGWTLTSPKFLLRFEGICVDLVPCQSSIAIGSSPSVLFLPRGVPPQSFIRT</sequence>
<reference evidence="1" key="1">
    <citation type="submission" date="2020-11" db="EMBL/GenBank/DDBJ databases">
        <authorList>
            <person name="Tran Van P."/>
        </authorList>
    </citation>
    <scope>NUCLEOTIDE SEQUENCE</scope>
</reference>
<dbReference type="EMBL" id="OB665584">
    <property type="protein sequence ID" value="CAD7233064.1"/>
    <property type="molecule type" value="Genomic_DNA"/>
</dbReference>
<organism evidence="1">
    <name type="scientific">Cyprideis torosa</name>
    <dbReference type="NCBI Taxonomy" id="163714"/>
    <lineage>
        <taxon>Eukaryota</taxon>
        <taxon>Metazoa</taxon>
        <taxon>Ecdysozoa</taxon>
        <taxon>Arthropoda</taxon>
        <taxon>Crustacea</taxon>
        <taxon>Oligostraca</taxon>
        <taxon>Ostracoda</taxon>
        <taxon>Podocopa</taxon>
        <taxon>Podocopida</taxon>
        <taxon>Cytherocopina</taxon>
        <taxon>Cytheroidea</taxon>
        <taxon>Cytherideidae</taxon>
        <taxon>Cyprideis</taxon>
    </lineage>
</organism>
<proteinExistence type="predicted"/>
<name>A0A7R8WJT5_9CRUS</name>
<evidence type="ECO:0000313" key="1">
    <source>
        <dbReference type="EMBL" id="CAD7233064.1"/>
    </source>
</evidence>